<keyword evidence="2" id="KW-1185">Reference proteome</keyword>
<dbReference type="RefSeq" id="WP_345372482.1">
    <property type="nucleotide sequence ID" value="NZ_BAABJX010000038.1"/>
</dbReference>
<evidence type="ECO:0000313" key="1">
    <source>
        <dbReference type="EMBL" id="GAA4839664.1"/>
    </source>
</evidence>
<sequence length="89" mass="9618">MSSPIVEINMDTLVETGDTFSLTNVVGFSITNSGPSDAFLGYVGSGKPIALKAGESREFHPVGYQFKGQMEVAFDKVEVGLIEVIKYVR</sequence>
<reference evidence="2" key="1">
    <citation type="journal article" date="2019" name="Int. J. Syst. Evol. Microbiol.">
        <title>The Global Catalogue of Microorganisms (GCM) 10K type strain sequencing project: providing services to taxonomists for standard genome sequencing and annotation.</title>
        <authorList>
            <consortium name="The Broad Institute Genomics Platform"/>
            <consortium name="The Broad Institute Genome Sequencing Center for Infectious Disease"/>
            <person name="Wu L."/>
            <person name="Ma J."/>
        </authorList>
    </citation>
    <scope>NUCLEOTIDE SEQUENCE [LARGE SCALE GENOMIC DNA]</scope>
    <source>
        <strain evidence="2">JCM 18326</strain>
    </source>
</reference>
<name>A0ABP9DDR3_9BACT</name>
<dbReference type="EMBL" id="BAABJX010000038">
    <property type="protein sequence ID" value="GAA4839664.1"/>
    <property type="molecule type" value="Genomic_DNA"/>
</dbReference>
<organism evidence="1 2">
    <name type="scientific">Algivirga pacifica</name>
    <dbReference type="NCBI Taxonomy" id="1162670"/>
    <lineage>
        <taxon>Bacteria</taxon>
        <taxon>Pseudomonadati</taxon>
        <taxon>Bacteroidota</taxon>
        <taxon>Cytophagia</taxon>
        <taxon>Cytophagales</taxon>
        <taxon>Flammeovirgaceae</taxon>
        <taxon>Algivirga</taxon>
    </lineage>
</organism>
<proteinExistence type="predicted"/>
<protein>
    <submittedName>
        <fullName evidence="1">Uncharacterized protein</fullName>
    </submittedName>
</protein>
<comment type="caution">
    <text evidence="1">The sequence shown here is derived from an EMBL/GenBank/DDBJ whole genome shotgun (WGS) entry which is preliminary data.</text>
</comment>
<accession>A0ABP9DDR3</accession>
<dbReference type="Proteomes" id="UP001500298">
    <property type="component" value="Unassembled WGS sequence"/>
</dbReference>
<gene>
    <name evidence="1" type="ORF">GCM10023331_26080</name>
</gene>
<evidence type="ECO:0000313" key="2">
    <source>
        <dbReference type="Proteomes" id="UP001500298"/>
    </source>
</evidence>